<feature type="non-terminal residue" evidence="1">
    <location>
        <position position="53"/>
    </location>
</feature>
<evidence type="ECO:0000313" key="1">
    <source>
        <dbReference type="EMBL" id="CAG8782465.1"/>
    </source>
</evidence>
<accession>A0A9N9JLK5</accession>
<sequence>MPMPINDTASNETSTMRQCIQATIYDNDTYDTYEYDIYKQQLLRWATTSERKI</sequence>
<comment type="caution">
    <text evidence="1">The sequence shown here is derived from an EMBL/GenBank/DDBJ whole genome shotgun (WGS) entry which is preliminary data.</text>
</comment>
<dbReference type="Proteomes" id="UP000789405">
    <property type="component" value="Unassembled WGS sequence"/>
</dbReference>
<organism evidence="1 2">
    <name type="scientific">Dentiscutata erythropus</name>
    <dbReference type="NCBI Taxonomy" id="1348616"/>
    <lineage>
        <taxon>Eukaryota</taxon>
        <taxon>Fungi</taxon>
        <taxon>Fungi incertae sedis</taxon>
        <taxon>Mucoromycota</taxon>
        <taxon>Glomeromycotina</taxon>
        <taxon>Glomeromycetes</taxon>
        <taxon>Diversisporales</taxon>
        <taxon>Gigasporaceae</taxon>
        <taxon>Dentiscutata</taxon>
    </lineage>
</organism>
<evidence type="ECO:0000313" key="2">
    <source>
        <dbReference type="Proteomes" id="UP000789405"/>
    </source>
</evidence>
<dbReference type="EMBL" id="CAJVPY010022329">
    <property type="protein sequence ID" value="CAG8782465.1"/>
    <property type="molecule type" value="Genomic_DNA"/>
</dbReference>
<keyword evidence="2" id="KW-1185">Reference proteome</keyword>
<gene>
    <name evidence="1" type="ORF">DERYTH_LOCUS19814</name>
</gene>
<protein>
    <submittedName>
        <fullName evidence="1">19598_t:CDS:1</fullName>
    </submittedName>
</protein>
<proteinExistence type="predicted"/>
<dbReference type="AlphaFoldDB" id="A0A9N9JLK5"/>
<reference evidence="1" key="1">
    <citation type="submission" date="2021-06" db="EMBL/GenBank/DDBJ databases">
        <authorList>
            <person name="Kallberg Y."/>
            <person name="Tangrot J."/>
            <person name="Rosling A."/>
        </authorList>
    </citation>
    <scope>NUCLEOTIDE SEQUENCE</scope>
    <source>
        <strain evidence="1">MA453B</strain>
    </source>
</reference>
<name>A0A9N9JLK5_9GLOM</name>